<organism evidence="3 4">
    <name type="scientific">Conservatibacter flavescens</name>
    <dbReference type="NCBI Taxonomy" id="28161"/>
    <lineage>
        <taxon>Bacteria</taxon>
        <taxon>Pseudomonadati</taxon>
        <taxon>Pseudomonadota</taxon>
        <taxon>Gammaproteobacteria</taxon>
        <taxon>Pasteurellales</taxon>
        <taxon>Pasteurellaceae</taxon>
        <taxon>Conservatibacter</taxon>
    </lineage>
</organism>
<dbReference type="InterPro" id="IPR019617">
    <property type="entry name" value="DUF2489"/>
</dbReference>
<keyword evidence="1" id="KW-1133">Transmembrane helix</keyword>
<dbReference type="OrthoDB" id="5293867at2"/>
<protein>
    <submittedName>
        <fullName evidence="3">DUF2489 domain-containing protein</fullName>
    </submittedName>
</protein>
<feature type="transmembrane region" description="Helical" evidence="1">
    <location>
        <begin position="6"/>
        <end position="26"/>
    </location>
</feature>
<feature type="domain" description="DUF2489" evidence="2">
    <location>
        <begin position="14"/>
        <end position="137"/>
    </location>
</feature>
<evidence type="ECO:0000259" key="2">
    <source>
        <dbReference type="Pfam" id="PF10675"/>
    </source>
</evidence>
<accession>A0A2M8S1S0</accession>
<reference evidence="3 4" key="1">
    <citation type="submission" date="2017-11" db="EMBL/GenBank/DDBJ databases">
        <title>Reclassification of Bisgaard taxon 7 as Conservatibacter flavescens gen. nov., sp. nov.</title>
        <authorList>
            <person name="Christensen H."/>
        </authorList>
    </citation>
    <scope>NUCLEOTIDE SEQUENCE [LARGE SCALE GENOMIC DNA]</scope>
    <source>
        <strain evidence="3 4">7_4</strain>
    </source>
</reference>
<comment type="caution">
    <text evidence="3">The sequence shown here is derived from an EMBL/GenBank/DDBJ whole genome shotgun (WGS) entry which is preliminary data.</text>
</comment>
<dbReference type="EMBL" id="PHHA01000018">
    <property type="protein sequence ID" value="PJG85109.1"/>
    <property type="molecule type" value="Genomic_DNA"/>
</dbReference>
<keyword evidence="4" id="KW-1185">Reference proteome</keyword>
<evidence type="ECO:0000313" key="3">
    <source>
        <dbReference type="EMBL" id="PJG85109.1"/>
    </source>
</evidence>
<dbReference type="Proteomes" id="UP000229329">
    <property type="component" value="Unassembled WGS sequence"/>
</dbReference>
<evidence type="ECO:0000256" key="1">
    <source>
        <dbReference type="SAM" id="Phobius"/>
    </source>
</evidence>
<proteinExistence type="predicted"/>
<dbReference type="AlphaFoldDB" id="A0A2M8S1S0"/>
<gene>
    <name evidence="3" type="ORF">CVP05_07580</name>
</gene>
<dbReference type="Pfam" id="PF10675">
    <property type="entry name" value="DUF2489"/>
    <property type="match status" value="1"/>
</dbReference>
<evidence type="ECO:0000313" key="4">
    <source>
        <dbReference type="Proteomes" id="UP000229329"/>
    </source>
</evidence>
<keyword evidence="1" id="KW-0812">Transmembrane</keyword>
<sequence>MWITILAIIGTIIIVGMGFYAVKLLLALRKQNQAFQQARLERINRLTESITIIAQAMQNKECNHSEGVIRLRMLLEPLGKKLNQYPAMYELFTVVQDMPTHEARRELIKKDRMRLDLTRESAEAKLEENIMLELRQLLSDVKNY</sequence>
<dbReference type="RefSeq" id="WP_100288966.1">
    <property type="nucleotide sequence ID" value="NZ_PHHA01000018.1"/>
</dbReference>
<keyword evidence="1" id="KW-0472">Membrane</keyword>
<name>A0A2M8S1S0_9PAST</name>